<dbReference type="RefSeq" id="WP_149854593.1">
    <property type="nucleotide sequence ID" value="NZ_VUOB01000078.1"/>
</dbReference>
<keyword evidence="3" id="KW-1185">Reference proteome</keyword>
<dbReference type="InterPro" id="IPR051910">
    <property type="entry name" value="ComF/GntX_DNA_util-trans"/>
</dbReference>
<dbReference type="PANTHER" id="PTHR47505:SF1">
    <property type="entry name" value="DNA UTILIZATION PROTEIN YHGH"/>
    <property type="match status" value="1"/>
</dbReference>
<sequence>MSPQYRLVERYSNVLVPVPEPGDEVCATCWGSTVGYQRCHQCHKHLAMAREQLADVVIPIAIAVKGEQLAHELWHYKNSKIERVRIKHTNGLATVFNEFLGRHENCVATAAGVDGFDLVTTVPSGSRSGVHPLATILNRMIGRTRSRFTDALTVARAVAGDRVFSPDRFTLAAPVTGRNVLLVDDTWTTGASAQSASAALKRAGAQRVAVVVIGRHINPQHVHSAPFLARARARPFDWSRCCLGRCLPDNGSLA</sequence>
<evidence type="ECO:0000256" key="1">
    <source>
        <dbReference type="ARBA" id="ARBA00008007"/>
    </source>
</evidence>
<comment type="similarity">
    <text evidence="1">Belongs to the ComF/GntX family.</text>
</comment>
<comment type="caution">
    <text evidence="2">The sequence shown here is derived from an EMBL/GenBank/DDBJ whole genome shotgun (WGS) entry which is preliminary data.</text>
</comment>
<accession>A0A5B2WL78</accession>
<protein>
    <submittedName>
        <fullName evidence="2">Phosphoribosyltransferase</fullName>
    </submittedName>
</protein>
<dbReference type="EMBL" id="VUOB01000078">
    <property type="protein sequence ID" value="KAA2251432.1"/>
    <property type="molecule type" value="Genomic_DNA"/>
</dbReference>
<dbReference type="OrthoDB" id="3403421at2"/>
<dbReference type="Gene3D" id="3.40.50.2020">
    <property type="match status" value="1"/>
</dbReference>
<dbReference type="InterPro" id="IPR000836">
    <property type="entry name" value="PRTase_dom"/>
</dbReference>
<dbReference type="PANTHER" id="PTHR47505">
    <property type="entry name" value="DNA UTILIZATION PROTEIN YHGH"/>
    <property type="match status" value="1"/>
</dbReference>
<dbReference type="SUPFAM" id="SSF53271">
    <property type="entry name" value="PRTase-like"/>
    <property type="match status" value="1"/>
</dbReference>
<gene>
    <name evidence="2" type="ORF">F0L68_37095</name>
</gene>
<dbReference type="InterPro" id="IPR029057">
    <property type="entry name" value="PRTase-like"/>
</dbReference>
<keyword evidence="2" id="KW-0328">Glycosyltransferase</keyword>
<organism evidence="2 3">
    <name type="scientific">Solihabitans fulvus</name>
    <dbReference type="NCBI Taxonomy" id="1892852"/>
    <lineage>
        <taxon>Bacteria</taxon>
        <taxon>Bacillati</taxon>
        <taxon>Actinomycetota</taxon>
        <taxon>Actinomycetes</taxon>
        <taxon>Pseudonocardiales</taxon>
        <taxon>Pseudonocardiaceae</taxon>
        <taxon>Solihabitans</taxon>
    </lineage>
</organism>
<dbReference type="GO" id="GO:0016757">
    <property type="term" value="F:glycosyltransferase activity"/>
    <property type="evidence" value="ECO:0007669"/>
    <property type="project" value="UniProtKB-KW"/>
</dbReference>
<name>A0A5B2WL78_9PSEU</name>
<reference evidence="2 3" key="2">
    <citation type="submission" date="2019-09" db="EMBL/GenBank/DDBJ databases">
        <authorList>
            <person name="Jin C."/>
        </authorList>
    </citation>
    <scope>NUCLEOTIDE SEQUENCE [LARGE SCALE GENOMIC DNA]</scope>
    <source>
        <strain evidence="2 3">AN110305</strain>
    </source>
</reference>
<dbReference type="CDD" id="cd06223">
    <property type="entry name" value="PRTases_typeI"/>
    <property type="match status" value="1"/>
</dbReference>
<proteinExistence type="inferred from homology"/>
<dbReference type="AlphaFoldDB" id="A0A5B2WL78"/>
<evidence type="ECO:0000313" key="2">
    <source>
        <dbReference type="EMBL" id="KAA2251432.1"/>
    </source>
</evidence>
<reference evidence="2 3" key="1">
    <citation type="submission" date="2019-09" db="EMBL/GenBank/DDBJ databases">
        <title>Goodfellowia gen. nov., a new genus of the Pseudonocardineae related to Actinoalloteichus, containing Goodfellowia coeruleoviolacea gen. nov., comb. nov. gen. nov., comb. nov.</title>
        <authorList>
            <person name="Labeda D."/>
        </authorList>
    </citation>
    <scope>NUCLEOTIDE SEQUENCE [LARGE SCALE GENOMIC DNA]</scope>
    <source>
        <strain evidence="2 3">AN110305</strain>
    </source>
</reference>
<evidence type="ECO:0000313" key="3">
    <source>
        <dbReference type="Proteomes" id="UP000323454"/>
    </source>
</evidence>
<dbReference type="Proteomes" id="UP000323454">
    <property type="component" value="Unassembled WGS sequence"/>
</dbReference>
<keyword evidence="2" id="KW-0808">Transferase</keyword>